<evidence type="ECO:0000256" key="1">
    <source>
        <dbReference type="SAM" id="Phobius"/>
    </source>
</evidence>
<dbReference type="EMBL" id="CP099534">
    <property type="protein sequence ID" value="UYK90375.1"/>
    <property type="molecule type" value="Genomic_DNA"/>
</dbReference>
<sequence>MVERTAIALRRRLADPLLASTHPLYRPLLWTVLATVAIFLAWAAWAELDEVTRGDGRVVPYSRMQKIQSLEGGILDRLLVQEGELVKHRDSHWCAWNAPTS</sequence>
<feature type="transmembrane region" description="Helical" evidence="1">
    <location>
        <begin position="28"/>
        <end position="48"/>
    </location>
</feature>
<reference evidence="2" key="1">
    <citation type="submission" date="2022-06" db="EMBL/GenBank/DDBJ databases">
        <title>Dynamics of rice microbiomes reveals core vertical transmitted seed endophytes.</title>
        <authorList>
            <person name="Liao K."/>
            <person name="Zhang X."/>
        </authorList>
    </citation>
    <scope>NUCLEOTIDE SEQUENCE</scope>
    <source>
        <strain evidence="2">JR3-14</strain>
    </source>
</reference>
<dbReference type="Proteomes" id="UP001164392">
    <property type="component" value="Chromosome"/>
</dbReference>
<evidence type="ECO:0000313" key="3">
    <source>
        <dbReference type="Proteomes" id="UP001164392"/>
    </source>
</evidence>
<keyword evidence="1" id="KW-1133">Transmembrane helix</keyword>
<name>A0AA46YB49_9XANT</name>
<organism evidence="2 3">
    <name type="scientific">Xanthomonas sacchari</name>
    <dbReference type="NCBI Taxonomy" id="56458"/>
    <lineage>
        <taxon>Bacteria</taxon>
        <taxon>Pseudomonadati</taxon>
        <taxon>Pseudomonadota</taxon>
        <taxon>Gammaproteobacteria</taxon>
        <taxon>Lysobacterales</taxon>
        <taxon>Lysobacteraceae</taxon>
        <taxon>Xanthomonas</taxon>
    </lineage>
</organism>
<proteinExistence type="predicted"/>
<gene>
    <name evidence="2" type="ORF">NG824_08220</name>
</gene>
<dbReference type="AlphaFoldDB" id="A0AA46YB49"/>
<keyword evidence="1" id="KW-0812">Transmembrane</keyword>
<accession>A0AA46YB49</accession>
<evidence type="ECO:0000313" key="2">
    <source>
        <dbReference type="EMBL" id="UYK90375.1"/>
    </source>
</evidence>
<dbReference type="RefSeq" id="WP_267093912.1">
    <property type="nucleotide sequence ID" value="NZ_CP099534.1"/>
</dbReference>
<keyword evidence="1" id="KW-0472">Membrane</keyword>
<protein>
    <submittedName>
        <fullName evidence="2">Uncharacterized protein</fullName>
    </submittedName>
</protein>